<gene>
    <name evidence="2" type="ORF">HKI81_10465</name>
</gene>
<reference evidence="2 3" key="1">
    <citation type="submission" date="2020-04" db="EMBL/GenBank/DDBJ databases">
        <title>Draft genome sequence of Caldanaerobacter sunterraneus. strain 1523vc isolated from Griffin hot spring, Kamchatka, Russia.</title>
        <authorList>
            <person name="Toshchakov S.V."/>
            <person name="Podosokorskaya O.A."/>
            <person name="Kublanov I.V."/>
            <person name="Korzhenkov A."/>
            <person name="Patrushev M.V."/>
        </authorList>
    </citation>
    <scope>NUCLEOTIDE SEQUENCE [LARGE SCALE GENOMIC DNA]</scope>
    <source>
        <strain evidence="2 3">1523vc</strain>
    </source>
</reference>
<protein>
    <submittedName>
        <fullName evidence="2">Uncharacterized protein</fullName>
    </submittedName>
</protein>
<comment type="caution">
    <text evidence="2">The sequence shown here is derived from an EMBL/GenBank/DDBJ whole genome shotgun (WGS) entry which is preliminary data.</text>
</comment>
<evidence type="ECO:0000313" key="3">
    <source>
        <dbReference type="Proteomes" id="UP000529861"/>
    </source>
</evidence>
<dbReference type="RefSeq" id="WP_170271389.1">
    <property type="nucleotide sequence ID" value="NZ_JABEQB010000034.1"/>
</dbReference>
<feature type="transmembrane region" description="Helical" evidence="1">
    <location>
        <begin position="6"/>
        <end position="27"/>
    </location>
</feature>
<sequence>MNRKTGIIFILLGIFIFLAGFSLRNFIYQEEFILKNDLNRRFLSSLYDNKLLDPGISMGNIYYYSDYFKEKRELKLEVLHVLNFKNKKDVQVIVMFTTWKSKSLGKIIRLASCI</sequence>
<dbReference type="Proteomes" id="UP000529861">
    <property type="component" value="Unassembled WGS sequence"/>
</dbReference>
<keyword evidence="1" id="KW-0812">Transmembrane</keyword>
<dbReference type="AlphaFoldDB" id="A0A7Y2L9E6"/>
<name>A0A7Y2L9E6_9THEO</name>
<dbReference type="EMBL" id="JABEQB010000034">
    <property type="protein sequence ID" value="NNG67627.1"/>
    <property type="molecule type" value="Genomic_DNA"/>
</dbReference>
<proteinExistence type="predicted"/>
<accession>A0A7Y2L9E6</accession>
<evidence type="ECO:0000313" key="2">
    <source>
        <dbReference type="EMBL" id="NNG67627.1"/>
    </source>
</evidence>
<evidence type="ECO:0000256" key="1">
    <source>
        <dbReference type="SAM" id="Phobius"/>
    </source>
</evidence>
<keyword evidence="1" id="KW-1133">Transmembrane helix</keyword>
<organism evidence="2 3">
    <name type="scientific">Caldanaerobacter subterraneus</name>
    <dbReference type="NCBI Taxonomy" id="911092"/>
    <lineage>
        <taxon>Bacteria</taxon>
        <taxon>Bacillati</taxon>
        <taxon>Bacillota</taxon>
        <taxon>Clostridia</taxon>
        <taxon>Thermoanaerobacterales</taxon>
        <taxon>Thermoanaerobacteraceae</taxon>
        <taxon>Caldanaerobacter</taxon>
    </lineage>
</organism>
<keyword evidence="1" id="KW-0472">Membrane</keyword>